<dbReference type="OrthoDB" id="199913at2759"/>
<evidence type="ECO:0000313" key="13">
    <source>
        <dbReference type="Proteomes" id="UP000663832"/>
    </source>
</evidence>
<dbReference type="EMBL" id="CAJNOM010000767">
    <property type="protein sequence ID" value="CAF1558889.1"/>
    <property type="molecule type" value="Genomic_DNA"/>
</dbReference>
<dbReference type="GO" id="GO:0016042">
    <property type="term" value="P:lipid catabolic process"/>
    <property type="evidence" value="ECO:0007669"/>
    <property type="project" value="TreeGrafter"/>
</dbReference>
<sequence>MVRLVLLFVCAIKICLFIQNIQGTTEYDTYFHIFSKQNIDKPISVIWTNSKKWLEEKSFQTCSIKIIAHGYAERWNMDWRWDWVQDMKNEMLSNKTKENLCVIAVDWEKGAREANFITAVANADIAGQHLAEFIQNNHIDPKRLHCIGFSLGAHLCAFASTNYFVLTKKKSRFARITGLDPSGPLLRKASIDKRLSRDDADFVDCIHTSTTFGLQEKSGHMDFFPDGGKSSAKGCEKFIQIKDDDDAEVEKRHRVKRLFFTKNKDDENEDIPQKGFIGKIRDGIGRLNPLKKVFLNIHAYIGCNHLRSPHYFISSINDCKFRAKLCSTWEDYLLLNKCSDSTDNDLTYPRMGYHADQSDAIYRRGDANFYLKTVSQKPYCSASSSSTISKKQLKEKTSVKSKLKKKLSKVLPNNKNKTK</sequence>
<keyword evidence="5" id="KW-0479">Metal-binding</keyword>
<dbReference type="GO" id="GO:0052689">
    <property type="term" value="F:carboxylic ester hydrolase activity"/>
    <property type="evidence" value="ECO:0007669"/>
    <property type="project" value="InterPro"/>
</dbReference>
<evidence type="ECO:0000256" key="7">
    <source>
        <dbReference type="SAM" id="MobiDB-lite"/>
    </source>
</evidence>
<dbReference type="InterPro" id="IPR013818">
    <property type="entry name" value="Lipase"/>
</dbReference>
<dbReference type="Proteomes" id="UP000663877">
    <property type="component" value="Unassembled WGS sequence"/>
</dbReference>
<evidence type="ECO:0000256" key="3">
    <source>
        <dbReference type="ARBA" id="ARBA00022525"/>
    </source>
</evidence>
<reference evidence="10" key="1">
    <citation type="submission" date="2021-02" db="EMBL/GenBank/DDBJ databases">
        <authorList>
            <person name="Nowell W R."/>
        </authorList>
    </citation>
    <scope>NUCLEOTIDE SEQUENCE</scope>
</reference>
<protein>
    <recommendedName>
        <fullName evidence="9">Lipase domain-containing protein</fullName>
    </recommendedName>
</protein>
<dbReference type="Gene3D" id="3.40.50.1820">
    <property type="entry name" value="alpha/beta hydrolase"/>
    <property type="match status" value="1"/>
</dbReference>
<dbReference type="EMBL" id="CAJNOI010000094">
    <property type="protein sequence ID" value="CAF1047193.1"/>
    <property type="molecule type" value="Genomic_DNA"/>
</dbReference>
<evidence type="ECO:0000256" key="2">
    <source>
        <dbReference type="ARBA" id="ARBA00010701"/>
    </source>
</evidence>
<evidence type="ECO:0000256" key="1">
    <source>
        <dbReference type="ARBA" id="ARBA00004613"/>
    </source>
</evidence>
<feature type="domain" description="Lipase" evidence="9">
    <location>
        <begin position="297"/>
        <end position="379"/>
    </location>
</feature>
<feature type="compositionally biased region" description="Low complexity" evidence="7">
    <location>
        <begin position="409"/>
        <end position="419"/>
    </location>
</feature>
<dbReference type="SUPFAM" id="SSF53474">
    <property type="entry name" value="alpha/beta-Hydrolases"/>
    <property type="match status" value="2"/>
</dbReference>
<evidence type="ECO:0000256" key="4">
    <source>
        <dbReference type="PIRSR" id="PIRSR000865-1"/>
    </source>
</evidence>
<dbReference type="InterPro" id="IPR000734">
    <property type="entry name" value="TAG_lipase"/>
</dbReference>
<feature type="active site" description="Nucleophile" evidence="4">
    <location>
        <position position="150"/>
    </location>
</feature>
<dbReference type="Proteomes" id="UP000663832">
    <property type="component" value="Unassembled WGS sequence"/>
</dbReference>
<evidence type="ECO:0000313" key="11">
    <source>
        <dbReference type="EMBL" id="CAF1558531.1"/>
    </source>
</evidence>
<comment type="subcellular location">
    <subcellularLocation>
        <location evidence="1">Secreted</location>
    </subcellularLocation>
</comment>
<name>A0A814K772_9BILA</name>
<dbReference type="GO" id="GO:0005615">
    <property type="term" value="C:extracellular space"/>
    <property type="evidence" value="ECO:0007669"/>
    <property type="project" value="TreeGrafter"/>
</dbReference>
<evidence type="ECO:0000256" key="5">
    <source>
        <dbReference type="PIRSR" id="PIRSR000865-2"/>
    </source>
</evidence>
<proteinExistence type="inferred from homology"/>
<dbReference type="GO" id="GO:0046872">
    <property type="term" value="F:metal ion binding"/>
    <property type="evidence" value="ECO:0007669"/>
    <property type="project" value="UniProtKB-KW"/>
</dbReference>
<comment type="similarity">
    <text evidence="2 6">Belongs to the AB hydrolase superfamily. Lipase family.</text>
</comment>
<dbReference type="Pfam" id="PF00151">
    <property type="entry name" value="Lipase"/>
    <property type="match status" value="2"/>
</dbReference>
<feature type="active site" description="Charge relay system" evidence="4">
    <location>
        <position position="305"/>
    </location>
</feature>
<organism evidence="10 14">
    <name type="scientific">Adineta steineri</name>
    <dbReference type="NCBI Taxonomy" id="433720"/>
    <lineage>
        <taxon>Eukaryota</taxon>
        <taxon>Metazoa</taxon>
        <taxon>Spiralia</taxon>
        <taxon>Gnathifera</taxon>
        <taxon>Rotifera</taxon>
        <taxon>Eurotatoria</taxon>
        <taxon>Bdelloidea</taxon>
        <taxon>Adinetida</taxon>
        <taxon>Adinetidae</taxon>
        <taxon>Adineta</taxon>
    </lineage>
</organism>
<accession>A0A814K772</accession>
<feature type="domain" description="Lipase" evidence="9">
    <location>
        <begin position="25"/>
        <end position="242"/>
    </location>
</feature>
<dbReference type="InterPro" id="IPR016272">
    <property type="entry name" value="Lipase_LIPH"/>
</dbReference>
<dbReference type="AlphaFoldDB" id="A0A814K772"/>
<comment type="caution">
    <text evidence="10">The sequence shown here is derived from an EMBL/GenBank/DDBJ whole genome shotgun (WGS) entry which is preliminary data.</text>
</comment>
<dbReference type="PIRSF" id="PIRSF000865">
    <property type="entry name" value="Lipoprotein_lipase_LIPH"/>
    <property type="match status" value="1"/>
</dbReference>
<evidence type="ECO:0000256" key="6">
    <source>
        <dbReference type="RuleBase" id="RU004262"/>
    </source>
</evidence>
<keyword evidence="13" id="KW-1185">Reference proteome</keyword>
<evidence type="ECO:0000259" key="9">
    <source>
        <dbReference type="Pfam" id="PF00151"/>
    </source>
</evidence>
<dbReference type="PANTHER" id="PTHR11610">
    <property type="entry name" value="LIPASE"/>
    <property type="match status" value="1"/>
</dbReference>
<dbReference type="PANTHER" id="PTHR11610:SF178">
    <property type="entry name" value="LIPASE MEMBER H-A-LIKE PROTEIN"/>
    <property type="match status" value="1"/>
</dbReference>
<feature type="chain" id="PRO_5036410358" description="Lipase domain-containing protein" evidence="8">
    <location>
        <begin position="24"/>
        <end position="419"/>
    </location>
</feature>
<feature type="binding site" evidence="5">
    <location>
        <position position="199"/>
    </location>
    <ligand>
        <name>Ca(2+)</name>
        <dbReference type="ChEBI" id="CHEBI:29108"/>
    </ligand>
</feature>
<keyword evidence="8" id="KW-0732">Signal</keyword>
<evidence type="ECO:0000313" key="12">
    <source>
        <dbReference type="EMBL" id="CAF1558889.1"/>
    </source>
</evidence>
<dbReference type="GO" id="GO:0016298">
    <property type="term" value="F:lipase activity"/>
    <property type="evidence" value="ECO:0007669"/>
    <property type="project" value="InterPro"/>
</dbReference>
<feature type="region of interest" description="Disordered" evidence="7">
    <location>
        <begin position="396"/>
        <end position="419"/>
    </location>
</feature>
<evidence type="ECO:0000256" key="8">
    <source>
        <dbReference type="SAM" id="SignalP"/>
    </source>
</evidence>
<keyword evidence="5" id="KW-0106">Calcium</keyword>
<feature type="active site" description="Charge relay system" evidence="4">
    <location>
        <position position="180"/>
    </location>
</feature>
<evidence type="ECO:0000313" key="14">
    <source>
        <dbReference type="Proteomes" id="UP000663877"/>
    </source>
</evidence>
<feature type="signal peptide" evidence="8">
    <location>
        <begin position="1"/>
        <end position="23"/>
    </location>
</feature>
<gene>
    <name evidence="10" type="ORF">BJG266_LOCUS18402</name>
    <name evidence="11" type="ORF">QVE165_LOCUS47697</name>
    <name evidence="12" type="ORF">QVE165_LOCUS47728</name>
</gene>
<evidence type="ECO:0000313" key="10">
    <source>
        <dbReference type="EMBL" id="CAF1047193.1"/>
    </source>
</evidence>
<feature type="binding site" evidence="5">
    <location>
        <position position="194"/>
    </location>
    <ligand>
        <name>Ca(2+)</name>
        <dbReference type="ChEBI" id="CHEBI:29108"/>
    </ligand>
</feature>
<keyword evidence="3" id="KW-0964">Secreted</keyword>
<feature type="compositionally biased region" description="Basic residues" evidence="7">
    <location>
        <begin position="399"/>
        <end position="408"/>
    </location>
</feature>
<dbReference type="EMBL" id="CAJNOM010000765">
    <property type="protein sequence ID" value="CAF1558531.1"/>
    <property type="molecule type" value="Genomic_DNA"/>
</dbReference>
<dbReference type="InterPro" id="IPR029058">
    <property type="entry name" value="AB_hydrolase_fold"/>
</dbReference>